<sequence>MDASCIERPLRILLLLTTRRPFEPIALKRWRSASERFCGLRRHRRHPERHWHRVCVGKVLLFMLLLTRPWDQLRCLCGENGASKRRLVEGCSTSHVIDMASARYKRRRAACPCPSLPPQDALHCQKVVILRLALELGHRAPHEADDLGPRLGPKIKTAKITKRKMLIAHWGWQGFFRKQKVENLDS</sequence>
<keyword evidence="2" id="KW-1185">Reference proteome</keyword>
<dbReference type="EMBL" id="CAXAMN010002969">
    <property type="protein sequence ID" value="CAK9002253.1"/>
    <property type="molecule type" value="Genomic_DNA"/>
</dbReference>
<accession>A0ABP0II17</accession>
<proteinExistence type="predicted"/>
<organism evidence="1 2">
    <name type="scientific">Durusdinium trenchii</name>
    <dbReference type="NCBI Taxonomy" id="1381693"/>
    <lineage>
        <taxon>Eukaryota</taxon>
        <taxon>Sar</taxon>
        <taxon>Alveolata</taxon>
        <taxon>Dinophyceae</taxon>
        <taxon>Suessiales</taxon>
        <taxon>Symbiodiniaceae</taxon>
        <taxon>Durusdinium</taxon>
    </lineage>
</organism>
<dbReference type="Proteomes" id="UP001642484">
    <property type="component" value="Unassembled WGS sequence"/>
</dbReference>
<comment type="caution">
    <text evidence="1">The sequence shown here is derived from an EMBL/GenBank/DDBJ whole genome shotgun (WGS) entry which is preliminary data.</text>
</comment>
<evidence type="ECO:0000313" key="1">
    <source>
        <dbReference type="EMBL" id="CAK9002253.1"/>
    </source>
</evidence>
<evidence type="ECO:0000313" key="2">
    <source>
        <dbReference type="Proteomes" id="UP001642484"/>
    </source>
</evidence>
<gene>
    <name evidence="1" type="ORF">CCMP2556_LOCUS6776</name>
</gene>
<protein>
    <submittedName>
        <fullName evidence="1">Uncharacterized protein</fullName>
    </submittedName>
</protein>
<name>A0ABP0II17_9DINO</name>
<reference evidence="1 2" key="1">
    <citation type="submission" date="2024-02" db="EMBL/GenBank/DDBJ databases">
        <authorList>
            <person name="Chen Y."/>
            <person name="Shah S."/>
            <person name="Dougan E. K."/>
            <person name="Thang M."/>
            <person name="Chan C."/>
        </authorList>
    </citation>
    <scope>NUCLEOTIDE SEQUENCE [LARGE SCALE GENOMIC DNA]</scope>
</reference>